<comment type="subcellular location">
    <subcellularLocation>
        <location evidence="1">Nucleus</location>
    </subcellularLocation>
</comment>
<evidence type="ECO:0000313" key="10">
    <source>
        <dbReference type="Proteomes" id="UP000821837"/>
    </source>
</evidence>
<dbReference type="SUPFAM" id="SSF57959">
    <property type="entry name" value="Leucine zipper domain"/>
    <property type="match status" value="1"/>
</dbReference>
<name>A0A9D4QBY2_RHISA</name>
<feature type="compositionally biased region" description="Basic and acidic residues" evidence="7">
    <location>
        <begin position="1"/>
        <end position="18"/>
    </location>
</feature>
<dbReference type="SMART" id="SM00338">
    <property type="entry name" value="BRLZ"/>
    <property type="match status" value="1"/>
</dbReference>
<organism evidence="9 10">
    <name type="scientific">Rhipicephalus sanguineus</name>
    <name type="common">Brown dog tick</name>
    <name type="synonym">Ixodes sanguineus</name>
    <dbReference type="NCBI Taxonomy" id="34632"/>
    <lineage>
        <taxon>Eukaryota</taxon>
        <taxon>Metazoa</taxon>
        <taxon>Ecdysozoa</taxon>
        <taxon>Arthropoda</taxon>
        <taxon>Chelicerata</taxon>
        <taxon>Arachnida</taxon>
        <taxon>Acari</taxon>
        <taxon>Parasitiformes</taxon>
        <taxon>Ixodida</taxon>
        <taxon>Ixodoidea</taxon>
        <taxon>Ixodidae</taxon>
        <taxon>Rhipicephalinae</taxon>
        <taxon>Rhipicephalus</taxon>
        <taxon>Rhipicephalus</taxon>
    </lineage>
</organism>
<dbReference type="GO" id="GO:0000978">
    <property type="term" value="F:RNA polymerase II cis-regulatory region sequence-specific DNA binding"/>
    <property type="evidence" value="ECO:0007669"/>
    <property type="project" value="TreeGrafter"/>
</dbReference>
<feature type="compositionally biased region" description="Low complexity" evidence="7">
    <location>
        <begin position="66"/>
        <end position="81"/>
    </location>
</feature>
<evidence type="ECO:0000256" key="1">
    <source>
        <dbReference type="ARBA" id="ARBA00004123"/>
    </source>
</evidence>
<feature type="compositionally biased region" description="Polar residues" evidence="7">
    <location>
        <begin position="328"/>
        <end position="342"/>
    </location>
</feature>
<reference evidence="9" key="2">
    <citation type="submission" date="2021-09" db="EMBL/GenBank/DDBJ databases">
        <authorList>
            <person name="Jia N."/>
            <person name="Wang J."/>
            <person name="Shi W."/>
            <person name="Du L."/>
            <person name="Sun Y."/>
            <person name="Zhan W."/>
            <person name="Jiang J."/>
            <person name="Wang Q."/>
            <person name="Zhang B."/>
            <person name="Ji P."/>
            <person name="Sakyi L.B."/>
            <person name="Cui X."/>
            <person name="Yuan T."/>
            <person name="Jiang B."/>
            <person name="Yang W."/>
            <person name="Lam T.T.-Y."/>
            <person name="Chang Q."/>
            <person name="Ding S."/>
            <person name="Wang X."/>
            <person name="Zhu J."/>
            <person name="Ruan X."/>
            <person name="Zhao L."/>
            <person name="Wei J."/>
            <person name="Que T."/>
            <person name="Du C."/>
            <person name="Cheng J."/>
            <person name="Dai P."/>
            <person name="Han X."/>
            <person name="Huang E."/>
            <person name="Gao Y."/>
            <person name="Liu J."/>
            <person name="Shao H."/>
            <person name="Ye R."/>
            <person name="Li L."/>
            <person name="Wei W."/>
            <person name="Wang X."/>
            <person name="Wang C."/>
            <person name="Huo Q."/>
            <person name="Li W."/>
            <person name="Guo W."/>
            <person name="Chen H."/>
            <person name="Chen S."/>
            <person name="Zhou L."/>
            <person name="Zhou L."/>
            <person name="Ni X."/>
            <person name="Tian J."/>
            <person name="Zhou Y."/>
            <person name="Sheng Y."/>
            <person name="Liu T."/>
            <person name="Pan Y."/>
            <person name="Xia L."/>
            <person name="Li J."/>
            <person name="Zhao F."/>
            <person name="Cao W."/>
        </authorList>
    </citation>
    <scope>NUCLEOTIDE SEQUENCE</scope>
    <source>
        <strain evidence="9">Rsan-2018</strain>
        <tissue evidence="9">Larvae</tissue>
    </source>
</reference>
<evidence type="ECO:0000256" key="3">
    <source>
        <dbReference type="ARBA" id="ARBA00023015"/>
    </source>
</evidence>
<feature type="compositionally biased region" description="Low complexity" evidence="7">
    <location>
        <begin position="32"/>
        <end position="46"/>
    </location>
</feature>
<feature type="region of interest" description="Disordered" evidence="7">
    <location>
        <begin position="275"/>
        <end position="421"/>
    </location>
</feature>
<dbReference type="Proteomes" id="UP000821837">
    <property type="component" value="Chromosome 11"/>
</dbReference>
<keyword evidence="3" id="KW-0805">Transcription regulation</keyword>
<dbReference type="EMBL" id="JABSTV010001247">
    <property type="protein sequence ID" value="KAH7973226.1"/>
    <property type="molecule type" value="Genomic_DNA"/>
</dbReference>
<keyword evidence="4" id="KW-0238">DNA-binding</keyword>
<proteinExistence type="inferred from homology"/>
<accession>A0A9D4QBY2</accession>
<feature type="region of interest" description="Disordered" evidence="7">
    <location>
        <begin position="1"/>
        <end position="94"/>
    </location>
</feature>
<feature type="compositionally biased region" description="Basic and acidic residues" evidence="7">
    <location>
        <begin position="315"/>
        <end position="327"/>
    </location>
</feature>
<comment type="caution">
    <text evidence="9">The sequence shown here is derived from an EMBL/GenBank/DDBJ whole genome shotgun (WGS) entry which is preliminary data.</text>
</comment>
<feature type="compositionally biased region" description="Basic and acidic residues" evidence="7">
    <location>
        <begin position="49"/>
        <end position="58"/>
    </location>
</feature>
<evidence type="ECO:0000256" key="6">
    <source>
        <dbReference type="ARBA" id="ARBA00023242"/>
    </source>
</evidence>
<keyword evidence="6" id="KW-0539">Nucleus</keyword>
<dbReference type="OrthoDB" id="6516748at2759"/>
<gene>
    <name evidence="9" type="ORF">HPB52_023184</name>
</gene>
<dbReference type="PANTHER" id="PTHR11988">
    <property type="entry name" value="THYROTROPH EMBRYONIC FACTOR RELATED"/>
    <property type="match status" value="1"/>
</dbReference>
<evidence type="ECO:0000256" key="7">
    <source>
        <dbReference type="SAM" id="MobiDB-lite"/>
    </source>
</evidence>
<reference evidence="9" key="1">
    <citation type="journal article" date="2020" name="Cell">
        <title>Large-Scale Comparative Analyses of Tick Genomes Elucidate Their Genetic Diversity and Vector Capacities.</title>
        <authorList>
            <consortium name="Tick Genome and Microbiome Consortium (TIGMIC)"/>
            <person name="Jia N."/>
            <person name="Wang J."/>
            <person name="Shi W."/>
            <person name="Du L."/>
            <person name="Sun Y."/>
            <person name="Zhan W."/>
            <person name="Jiang J.F."/>
            <person name="Wang Q."/>
            <person name="Zhang B."/>
            <person name="Ji P."/>
            <person name="Bell-Sakyi L."/>
            <person name="Cui X.M."/>
            <person name="Yuan T.T."/>
            <person name="Jiang B.G."/>
            <person name="Yang W.F."/>
            <person name="Lam T.T."/>
            <person name="Chang Q.C."/>
            <person name="Ding S.J."/>
            <person name="Wang X.J."/>
            <person name="Zhu J.G."/>
            <person name="Ruan X.D."/>
            <person name="Zhao L."/>
            <person name="Wei J.T."/>
            <person name="Ye R.Z."/>
            <person name="Que T.C."/>
            <person name="Du C.H."/>
            <person name="Zhou Y.H."/>
            <person name="Cheng J.X."/>
            <person name="Dai P.F."/>
            <person name="Guo W.B."/>
            <person name="Han X.H."/>
            <person name="Huang E.J."/>
            <person name="Li L.F."/>
            <person name="Wei W."/>
            <person name="Gao Y.C."/>
            <person name="Liu J.Z."/>
            <person name="Shao H.Z."/>
            <person name="Wang X."/>
            <person name="Wang C.C."/>
            <person name="Yang T.C."/>
            <person name="Huo Q.B."/>
            <person name="Li W."/>
            <person name="Chen H.Y."/>
            <person name="Chen S.E."/>
            <person name="Zhou L.G."/>
            <person name="Ni X.B."/>
            <person name="Tian J.H."/>
            <person name="Sheng Y."/>
            <person name="Liu T."/>
            <person name="Pan Y.S."/>
            <person name="Xia L.Y."/>
            <person name="Li J."/>
            <person name="Zhao F."/>
            <person name="Cao W.C."/>
        </authorList>
    </citation>
    <scope>NUCLEOTIDE SEQUENCE</scope>
    <source>
        <strain evidence="9">Rsan-2018</strain>
    </source>
</reference>
<dbReference type="CDD" id="cd14695">
    <property type="entry name" value="bZIP_HLF"/>
    <property type="match status" value="1"/>
</dbReference>
<feature type="compositionally biased region" description="Polar residues" evidence="7">
    <location>
        <begin position="289"/>
        <end position="313"/>
    </location>
</feature>
<dbReference type="GO" id="GO:0000981">
    <property type="term" value="F:DNA-binding transcription factor activity, RNA polymerase II-specific"/>
    <property type="evidence" value="ECO:0007669"/>
    <property type="project" value="TreeGrafter"/>
</dbReference>
<feature type="domain" description="BZIP" evidence="8">
    <location>
        <begin position="398"/>
        <end position="458"/>
    </location>
</feature>
<sequence length="468" mass="50108">MDRHDDKEHHDGREHDRSASPGVDEDTFSAKGSSSPERNSSSHSGGPIEIHDEKRKPPAEQPLDFSLKSRAASSCCSSPTSSEEDRRMSPPNHSVFSVAPSNLLRPLPWNAPEIHHPNPLVVTPSTSTAAISTPPPEIPFKVNGYSNGFGTFCDSIMPFMPSLPSPPACGLFDNAPAPPLVRPPPSQQAAFPSMSLLPPATTQGSPPSSVSPTTPKYVRPFKAYQRGERLSLGICGITGSYLPSAATALAPGFAIADPSLDPKFAAFREHCLRDGTRNGRHDAHRRSKTTPVPASATCQTDTSSHPSLGNGNVTRRPDSGDDGDRTSPDNSNSSTATVTNGVESAAKESNGEATRNGRGALCNGAADGSSPPNGDATSSCGPIRNGRRRSRLPDNEKDSAYWERRRKNNEAAKRSRDARRAKEDEIALRAAYLETQNAQLLYELAKTRAELTLLRQALCAAVSNQQHQ</sequence>
<feature type="compositionally biased region" description="Low complexity" evidence="7">
    <location>
        <begin position="201"/>
        <end position="214"/>
    </location>
</feature>
<dbReference type="InterPro" id="IPR046347">
    <property type="entry name" value="bZIP_sf"/>
</dbReference>
<evidence type="ECO:0000313" key="9">
    <source>
        <dbReference type="EMBL" id="KAH7973226.1"/>
    </source>
</evidence>
<evidence type="ECO:0000256" key="2">
    <source>
        <dbReference type="ARBA" id="ARBA00006079"/>
    </source>
</evidence>
<protein>
    <recommendedName>
        <fullName evidence="8">BZIP domain-containing protein</fullName>
    </recommendedName>
</protein>
<feature type="compositionally biased region" description="Basic and acidic residues" evidence="7">
    <location>
        <begin position="391"/>
        <end position="421"/>
    </location>
</feature>
<dbReference type="PANTHER" id="PTHR11988:SF42">
    <property type="entry name" value="PROTEIN GIANT"/>
    <property type="match status" value="1"/>
</dbReference>
<dbReference type="InterPro" id="IPR004827">
    <property type="entry name" value="bZIP"/>
</dbReference>
<dbReference type="AlphaFoldDB" id="A0A9D4QBY2"/>
<feature type="compositionally biased region" description="Polar residues" evidence="7">
    <location>
        <begin position="370"/>
        <end position="380"/>
    </location>
</feature>
<dbReference type="FunFam" id="1.20.5.170:FF:000025">
    <property type="entry name" value="nuclear factor interleukin-3-regulated protein-like"/>
    <property type="match status" value="1"/>
</dbReference>
<dbReference type="OMA" id="HANGRQE"/>
<comment type="similarity">
    <text evidence="2">Belongs to the bZIP family. NFIL3 subfamily.</text>
</comment>
<keyword evidence="5" id="KW-0804">Transcription</keyword>
<dbReference type="VEuPathDB" id="VectorBase:RSAN_049855"/>
<dbReference type="GO" id="GO:0005634">
    <property type="term" value="C:nucleus"/>
    <property type="evidence" value="ECO:0007669"/>
    <property type="project" value="UniProtKB-SubCell"/>
</dbReference>
<evidence type="ECO:0000256" key="4">
    <source>
        <dbReference type="ARBA" id="ARBA00023125"/>
    </source>
</evidence>
<dbReference type="InterPro" id="IPR040223">
    <property type="entry name" value="PAR_bZIP"/>
</dbReference>
<dbReference type="Pfam" id="PF07716">
    <property type="entry name" value="bZIP_2"/>
    <property type="match status" value="1"/>
</dbReference>
<dbReference type="PROSITE" id="PS50217">
    <property type="entry name" value="BZIP"/>
    <property type="match status" value="1"/>
</dbReference>
<feature type="region of interest" description="Disordered" evidence="7">
    <location>
        <begin position="179"/>
        <end position="214"/>
    </location>
</feature>
<evidence type="ECO:0000256" key="5">
    <source>
        <dbReference type="ARBA" id="ARBA00023163"/>
    </source>
</evidence>
<dbReference type="Gene3D" id="1.20.5.170">
    <property type="match status" value="1"/>
</dbReference>
<evidence type="ECO:0000259" key="8">
    <source>
        <dbReference type="PROSITE" id="PS50217"/>
    </source>
</evidence>
<keyword evidence="10" id="KW-1185">Reference proteome</keyword>